<dbReference type="Proteomes" id="UP000178943">
    <property type="component" value="Unassembled WGS sequence"/>
</dbReference>
<dbReference type="SUPFAM" id="SSF47162">
    <property type="entry name" value="Apolipoprotein"/>
    <property type="match status" value="1"/>
</dbReference>
<gene>
    <name evidence="2" type="ORF">A2Y62_06845</name>
</gene>
<proteinExistence type="predicted"/>
<dbReference type="STRING" id="1817863.A2Y62_06845"/>
<protein>
    <recommendedName>
        <fullName evidence="4">Gas vesicle protein</fullName>
    </recommendedName>
</protein>
<dbReference type="EMBL" id="MFGW01000136">
    <property type="protein sequence ID" value="OGF64541.1"/>
    <property type="molecule type" value="Genomic_DNA"/>
</dbReference>
<evidence type="ECO:0000256" key="1">
    <source>
        <dbReference type="SAM" id="MobiDB-lite"/>
    </source>
</evidence>
<dbReference type="Gene3D" id="6.10.140.1430">
    <property type="match status" value="1"/>
</dbReference>
<feature type="compositionally biased region" description="Basic and acidic residues" evidence="1">
    <location>
        <begin position="72"/>
        <end position="87"/>
    </location>
</feature>
<sequence length="103" mass="11144">MSEKNGATFIEISLAFLLGAATGAALGLLFAPASGAETRKKIKNEFDEISKDVKEKAEEYKDKAALKLSQMKEKAHSSYDHAKEKITKGFKGAQGAPVEPQEE</sequence>
<evidence type="ECO:0000313" key="3">
    <source>
        <dbReference type="Proteomes" id="UP000178943"/>
    </source>
</evidence>
<dbReference type="AlphaFoldDB" id="A0A1F5VNE5"/>
<dbReference type="InterPro" id="IPR024623">
    <property type="entry name" value="YtxH"/>
</dbReference>
<evidence type="ECO:0000313" key="2">
    <source>
        <dbReference type="EMBL" id="OGF64541.1"/>
    </source>
</evidence>
<comment type="caution">
    <text evidence="2">The sequence shown here is derived from an EMBL/GenBank/DDBJ whole genome shotgun (WGS) entry which is preliminary data.</text>
</comment>
<evidence type="ECO:0008006" key="4">
    <source>
        <dbReference type="Google" id="ProtNLM"/>
    </source>
</evidence>
<reference evidence="2 3" key="1">
    <citation type="journal article" date="2016" name="Nat. Commun.">
        <title>Thousands of microbial genomes shed light on interconnected biogeochemical processes in an aquifer system.</title>
        <authorList>
            <person name="Anantharaman K."/>
            <person name="Brown C.T."/>
            <person name="Hug L.A."/>
            <person name="Sharon I."/>
            <person name="Castelle C.J."/>
            <person name="Probst A.J."/>
            <person name="Thomas B.C."/>
            <person name="Singh A."/>
            <person name="Wilkins M.J."/>
            <person name="Karaoz U."/>
            <person name="Brodie E.L."/>
            <person name="Williams K.H."/>
            <person name="Hubbard S.S."/>
            <person name="Banfield J.F."/>
        </authorList>
    </citation>
    <scope>NUCLEOTIDE SEQUENCE [LARGE SCALE GENOMIC DNA]</scope>
</reference>
<name>A0A1F5VNE5_9BACT</name>
<dbReference type="InterPro" id="IPR052928">
    <property type="entry name" value="Desiccation-related_membrane"/>
</dbReference>
<dbReference type="PANTHER" id="PTHR35792">
    <property type="entry name" value="GENERAL STRESS PROTEIN"/>
    <property type="match status" value="1"/>
</dbReference>
<feature type="region of interest" description="Disordered" evidence="1">
    <location>
        <begin position="72"/>
        <end position="103"/>
    </location>
</feature>
<accession>A0A1F5VNE5</accession>
<organism evidence="2 3">
    <name type="scientific">Candidatus Fischerbacteria bacterium RBG_13_37_8</name>
    <dbReference type="NCBI Taxonomy" id="1817863"/>
    <lineage>
        <taxon>Bacteria</taxon>
        <taxon>Candidatus Fischeribacteriota</taxon>
    </lineage>
</organism>
<dbReference type="Pfam" id="PF12732">
    <property type="entry name" value="YtxH"/>
    <property type="match status" value="1"/>
</dbReference>
<dbReference type="PANTHER" id="PTHR35792:SF2">
    <property type="entry name" value="GENERAL STRESS PROTEIN"/>
    <property type="match status" value="1"/>
</dbReference>